<gene>
    <name evidence="2" type="ORF">LSAT_V11C800433800</name>
</gene>
<name>A0A9R1X0S1_LACSA</name>
<dbReference type="EMBL" id="NBSK02000008">
    <property type="protein sequence ID" value="KAJ0194044.1"/>
    <property type="molecule type" value="Genomic_DNA"/>
</dbReference>
<evidence type="ECO:0000313" key="2">
    <source>
        <dbReference type="EMBL" id="KAJ0194044.1"/>
    </source>
</evidence>
<evidence type="ECO:0000313" key="3">
    <source>
        <dbReference type="Proteomes" id="UP000235145"/>
    </source>
</evidence>
<reference evidence="2 3" key="1">
    <citation type="journal article" date="2017" name="Nat. Commun.">
        <title>Genome assembly with in vitro proximity ligation data and whole-genome triplication in lettuce.</title>
        <authorList>
            <person name="Reyes-Chin-Wo S."/>
            <person name="Wang Z."/>
            <person name="Yang X."/>
            <person name="Kozik A."/>
            <person name="Arikit S."/>
            <person name="Song C."/>
            <person name="Xia L."/>
            <person name="Froenicke L."/>
            <person name="Lavelle D.O."/>
            <person name="Truco M.J."/>
            <person name="Xia R."/>
            <person name="Zhu S."/>
            <person name="Xu C."/>
            <person name="Xu H."/>
            <person name="Xu X."/>
            <person name="Cox K."/>
            <person name="Korf I."/>
            <person name="Meyers B.C."/>
            <person name="Michelmore R.W."/>
        </authorList>
    </citation>
    <scope>NUCLEOTIDE SEQUENCE [LARGE SCALE GENOMIC DNA]</scope>
    <source>
        <strain evidence="3">cv. Salinas</strain>
        <tissue evidence="2">Seedlings</tissue>
    </source>
</reference>
<accession>A0A9R1X0S1</accession>
<feature type="region of interest" description="Disordered" evidence="1">
    <location>
        <begin position="1"/>
        <end position="47"/>
    </location>
</feature>
<protein>
    <submittedName>
        <fullName evidence="2">Uncharacterized protein</fullName>
    </submittedName>
</protein>
<evidence type="ECO:0000256" key="1">
    <source>
        <dbReference type="SAM" id="MobiDB-lite"/>
    </source>
</evidence>
<sequence length="82" mass="9100">MESPIGVKSMKEPKVEPPIVETFSEPLGGSSDSKGSGDSSHSDDRDFIVDEDNLLDDPMVDMHDFYLNIDDNLEWVGDTLLQ</sequence>
<proteinExistence type="predicted"/>
<keyword evidence="3" id="KW-1185">Reference proteome</keyword>
<dbReference type="AlphaFoldDB" id="A0A9R1X0S1"/>
<organism evidence="2 3">
    <name type="scientific">Lactuca sativa</name>
    <name type="common">Garden lettuce</name>
    <dbReference type="NCBI Taxonomy" id="4236"/>
    <lineage>
        <taxon>Eukaryota</taxon>
        <taxon>Viridiplantae</taxon>
        <taxon>Streptophyta</taxon>
        <taxon>Embryophyta</taxon>
        <taxon>Tracheophyta</taxon>
        <taxon>Spermatophyta</taxon>
        <taxon>Magnoliopsida</taxon>
        <taxon>eudicotyledons</taxon>
        <taxon>Gunneridae</taxon>
        <taxon>Pentapetalae</taxon>
        <taxon>asterids</taxon>
        <taxon>campanulids</taxon>
        <taxon>Asterales</taxon>
        <taxon>Asteraceae</taxon>
        <taxon>Cichorioideae</taxon>
        <taxon>Cichorieae</taxon>
        <taxon>Lactucinae</taxon>
        <taxon>Lactuca</taxon>
    </lineage>
</organism>
<dbReference type="Proteomes" id="UP000235145">
    <property type="component" value="Unassembled WGS sequence"/>
</dbReference>
<comment type="caution">
    <text evidence="2">The sequence shown here is derived from an EMBL/GenBank/DDBJ whole genome shotgun (WGS) entry which is preliminary data.</text>
</comment>
<feature type="compositionally biased region" description="Low complexity" evidence="1">
    <location>
        <begin position="28"/>
        <end position="39"/>
    </location>
</feature>